<reference evidence="1 2" key="1">
    <citation type="journal article" date="2021" name="BMC Genomics">
        <title>Datura genome reveals duplications of psychoactive alkaloid biosynthetic genes and high mutation rate following tissue culture.</title>
        <authorList>
            <person name="Rajewski A."/>
            <person name="Carter-House D."/>
            <person name="Stajich J."/>
            <person name="Litt A."/>
        </authorList>
    </citation>
    <scope>NUCLEOTIDE SEQUENCE [LARGE SCALE GENOMIC DNA]</scope>
    <source>
        <strain evidence="1">AR-01</strain>
    </source>
</reference>
<keyword evidence="2" id="KW-1185">Reference proteome</keyword>
<protein>
    <submittedName>
        <fullName evidence="1">Uncharacterized protein</fullName>
    </submittedName>
</protein>
<feature type="non-terminal residue" evidence="1">
    <location>
        <position position="52"/>
    </location>
</feature>
<evidence type="ECO:0000313" key="1">
    <source>
        <dbReference type="EMBL" id="MCE5166002.1"/>
    </source>
</evidence>
<proteinExistence type="predicted"/>
<evidence type="ECO:0000313" key="2">
    <source>
        <dbReference type="Proteomes" id="UP000823775"/>
    </source>
</evidence>
<organism evidence="1 2">
    <name type="scientific">Datura stramonium</name>
    <name type="common">Jimsonweed</name>
    <name type="synonym">Common thornapple</name>
    <dbReference type="NCBI Taxonomy" id="4076"/>
    <lineage>
        <taxon>Eukaryota</taxon>
        <taxon>Viridiplantae</taxon>
        <taxon>Streptophyta</taxon>
        <taxon>Embryophyta</taxon>
        <taxon>Tracheophyta</taxon>
        <taxon>Spermatophyta</taxon>
        <taxon>Magnoliopsida</taxon>
        <taxon>eudicotyledons</taxon>
        <taxon>Gunneridae</taxon>
        <taxon>Pentapetalae</taxon>
        <taxon>asterids</taxon>
        <taxon>lamiids</taxon>
        <taxon>Solanales</taxon>
        <taxon>Solanaceae</taxon>
        <taxon>Solanoideae</taxon>
        <taxon>Datureae</taxon>
        <taxon>Datura</taxon>
    </lineage>
</organism>
<sequence length="52" mass="5280">MALSLGGKAFSLSLRGLGCSRALALAIGWSLKLLISKLCNMMAPLGASGSRS</sequence>
<dbReference type="EMBL" id="JACEIK010018482">
    <property type="protein sequence ID" value="MCE5166002.1"/>
    <property type="molecule type" value="Genomic_DNA"/>
</dbReference>
<name>A0ABS8Y4L2_DATST</name>
<accession>A0ABS8Y4L2</accession>
<gene>
    <name evidence="1" type="ORF">HAX54_013909</name>
</gene>
<comment type="caution">
    <text evidence="1">The sequence shown here is derived from an EMBL/GenBank/DDBJ whole genome shotgun (WGS) entry which is preliminary data.</text>
</comment>
<dbReference type="Proteomes" id="UP000823775">
    <property type="component" value="Unassembled WGS sequence"/>
</dbReference>